<dbReference type="InterPro" id="IPR001599">
    <property type="entry name" value="Macroglobln_a2"/>
</dbReference>
<dbReference type="SMART" id="SM01361">
    <property type="entry name" value="A2M_recep"/>
    <property type="match status" value="1"/>
</dbReference>
<dbReference type="Pfam" id="PF07703">
    <property type="entry name" value="A2M_BRD"/>
    <property type="match status" value="1"/>
</dbReference>
<dbReference type="InterPro" id="IPR011625">
    <property type="entry name" value="A2M_N_BRD"/>
</dbReference>
<evidence type="ECO:0000256" key="4">
    <source>
        <dbReference type="SAM" id="Phobius"/>
    </source>
</evidence>
<organism evidence="9 10">
    <name type="scientific">Batillaria attramentaria</name>
    <dbReference type="NCBI Taxonomy" id="370345"/>
    <lineage>
        <taxon>Eukaryota</taxon>
        <taxon>Metazoa</taxon>
        <taxon>Spiralia</taxon>
        <taxon>Lophotrochozoa</taxon>
        <taxon>Mollusca</taxon>
        <taxon>Gastropoda</taxon>
        <taxon>Caenogastropoda</taxon>
        <taxon>Sorbeoconcha</taxon>
        <taxon>Cerithioidea</taxon>
        <taxon>Batillariidae</taxon>
        <taxon>Batillaria</taxon>
    </lineage>
</organism>
<dbReference type="Pfam" id="PF07678">
    <property type="entry name" value="TED_complement"/>
    <property type="match status" value="1"/>
</dbReference>
<evidence type="ECO:0000259" key="8">
    <source>
        <dbReference type="SMART" id="SM01361"/>
    </source>
</evidence>
<evidence type="ECO:0000256" key="1">
    <source>
        <dbReference type="ARBA" id="ARBA00023157"/>
    </source>
</evidence>
<dbReference type="Pfam" id="PF00207">
    <property type="entry name" value="A2M"/>
    <property type="match status" value="1"/>
</dbReference>
<dbReference type="PANTHER" id="PTHR11412">
    <property type="entry name" value="MACROGLOBULIN / COMPLEMENT"/>
    <property type="match status" value="1"/>
</dbReference>
<evidence type="ECO:0000313" key="9">
    <source>
        <dbReference type="EMBL" id="KAK7498039.1"/>
    </source>
</evidence>
<keyword evidence="10" id="KW-1185">Reference proteome</keyword>
<dbReference type="Pfam" id="PF07677">
    <property type="entry name" value="A2M_recep"/>
    <property type="match status" value="1"/>
</dbReference>
<feature type="compositionally biased region" description="Low complexity" evidence="3">
    <location>
        <begin position="423"/>
        <end position="436"/>
    </location>
</feature>
<keyword evidence="5" id="KW-0732">Signal</keyword>
<dbReference type="SMART" id="SM01360">
    <property type="entry name" value="A2M"/>
    <property type="match status" value="1"/>
</dbReference>
<accession>A0ABD0LGE3</accession>
<keyword evidence="4" id="KW-1133">Transmembrane helix</keyword>
<keyword evidence="1 2" id="KW-1015">Disulfide bond</keyword>
<dbReference type="CDD" id="cd00112">
    <property type="entry name" value="LDLa"/>
    <property type="match status" value="1"/>
</dbReference>
<gene>
    <name evidence="9" type="ORF">BaRGS_00010627</name>
</gene>
<evidence type="ECO:0008006" key="11">
    <source>
        <dbReference type="Google" id="ProtNLM"/>
    </source>
</evidence>
<evidence type="ECO:0000313" key="10">
    <source>
        <dbReference type="Proteomes" id="UP001519460"/>
    </source>
</evidence>
<comment type="caution">
    <text evidence="9">The sequence shown here is derived from an EMBL/GenBank/DDBJ whole genome shotgun (WGS) entry which is preliminary data.</text>
</comment>
<dbReference type="Gene3D" id="2.60.40.2950">
    <property type="match status" value="1"/>
</dbReference>
<dbReference type="SMART" id="SM00192">
    <property type="entry name" value="LDLa"/>
    <property type="match status" value="1"/>
</dbReference>
<dbReference type="InterPro" id="IPR013783">
    <property type="entry name" value="Ig-like_fold"/>
</dbReference>
<dbReference type="InterPro" id="IPR036595">
    <property type="entry name" value="A-macroglobulin_rcpt-bd_sf"/>
</dbReference>
<dbReference type="InterPro" id="IPR009048">
    <property type="entry name" value="A-macroglobulin_rcpt-bd"/>
</dbReference>
<dbReference type="PROSITE" id="PS50068">
    <property type="entry name" value="LDLRA_2"/>
    <property type="match status" value="1"/>
</dbReference>
<name>A0ABD0LGE3_9CAEN</name>
<feature type="domain" description="Alpha-2-macroglobulin" evidence="7">
    <location>
        <begin position="762"/>
        <end position="853"/>
    </location>
</feature>
<dbReference type="PANTHER" id="PTHR11412:SF146">
    <property type="entry name" value="CD109 ANTIGEN"/>
    <property type="match status" value="1"/>
</dbReference>
<dbReference type="Gene3D" id="2.60.40.690">
    <property type="entry name" value="Alpha-macroglobulin, receptor-binding domain"/>
    <property type="match status" value="1"/>
</dbReference>
<evidence type="ECO:0000256" key="2">
    <source>
        <dbReference type="PROSITE-ProRule" id="PRU00124"/>
    </source>
</evidence>
<dbReference type="InterPro" id="IPR011626">
    <property type="entry name" value="Alpha-macroglobulin_TED"/>
</dbReference>
<dbReference type="Gene3D" id="2.20.130.20">
    <property type="match status" value="1"/>
</dbReference>
<dbReference type="Gene3D" id="2.60.40.10">
    <property type="entry name" value="Immunoglobulins"/>
    <property type="match status" value="1"/>
</dbReference>
<dbReference type="SMART" id="SM01359">
    <property type="entry name" value="A2M_N_2"/>
    <property type="match status" value="1"/>
</dbReference>
<evidence type="ECO:0000256" key="5">
    <source>
        <dbReference type="SAM" id="SignalP"/>
    </source>
</evidence>
<reference evidence="9 10" key="1">
    <citation type="journal article" date="2023" name="Sci. Data">
        <title>Genome assembly of the Korean intertidal mud-creeper Batillaria attramentaria.</title>
        <authorList>
            <person name="Patra A.K."/>
            <person name="Ho P.T."/>
            <person name="Jun S."/>
            <person name="Lee S.J."/>
            <person name="Kim Y."/>
            <person name="Won Y.J."/>
        </authorList>
    </citation>
    <scope>NUCLEOTIDE SEQUENCE [LARGE SCALE GENOMIC DNA]</scope>
    <source>
        <strain evidence="9">Wonlab-2016</strain>
    </source>
</reference>
<dbReference type="InterPro" id="IPR008930">
    <property type="entry name" value="Terpenoid_cyclase/PrenylTrfase"/>
</dbReference>
<dbReference type="SUPFAM" id="SSF48239">
    <property type="entry name" value="Terpenoid cyclases/Protein prenyltransferases"/>
    <property type="match status" value="1"/>
</dbReference>
<dbReference type="Pfam" id="PF01835">
    <property type="entry name" value="MG2"/>
    <property type="match status" value="1"/>
</dbReference>
<protein>
    <recommendedName>
        <fullName evidence="11">CD109 antigen</fullName>
    </recommendedName>
</protein>
<dbReference type="EMBL" id="JACVVK020000053">
    <property type="protein sequence ID" value="KAK7498039.1"/>
    <property type="molecule type" value="Genomic_DNA"/>
</dbReference>
<evidence type="ECO:0000259" key="7">
    <source>
        <dbReference type="SMART" id="SM01360"/>
    </source>
</evidence>
<feature type="chain" id="PRO_5044744625" description="CD109 antigen" evidence="5">
    <location>
        <begin position="18"/>
        <end position="1600"/>
    </location>
</feature>
<dbReference type="InterPro" id="IPR002172">
    <property type="entry name" value="LDrepeatLR_classA_rpt"/>
</dbReference>
<evidence type="ECO:0000259" key="6">
    <source>
        <dbReference type="SMART" id="SM01359"/>
    </source>
</evidence>
<proteinExistence type="predicted"/>
<dbReference type="Proteomes" id="UP001519460">
    <property type="component" value="Unassembled WGS sequence"/>
</dbReference>
<dbReference type="InterPro" id="IPR036055">
    <property type="entry name" value="LDL_receptor-like_sf"/>
</dbReference>
<dbReference type="InterPro" id="IPR002890">
    <property type="entry name" value="MG2"/>
</dbReference>
<feature type="transmembrane region" description="Helical" evidence="4">
    <location>
        <begin position="1571"/>
        <end position="1593"/>
    </location>
</feature>
<feature type="signal peptide" evidence="5">
    <location>
        <begin position="1"/>
        <end position="17"/>
    </location>
</feature>
<keyword evidence="4" id="KW-0472">Membrane</keyword>
<feature type="disulfide bond" evidence="2">
    <location>
        <begin position="720"/>
        <end position="735"/>
    </location>
</feature>
<keyword evidence="4" id="KW-0812">Transmembrane</keyword>
<sequence length="1600" mass="183916">MWIQVLLGACVLLLVDAQAPDLSQQCLNDNTNGCALTRPPQYMVLVPRRIRPNQVIQAFISILRLEYDSEFVNVRLSIVKDNVEYTGASLRFDRPSSRLMQLQMPSNAQFGKYRLRLEGSLNTEASGNIFMNETDIEFSSKQASIFIQMSQPIYRQGQKVHFRIIPIQPNMMPNYGSMTIYVDDPTGIPVRRWLGLQTNAGGLVSQSFELSDQPNFGTWHIRVDAFGHQYKQPFQVEDFWEPRFDVNVTVPAYLMENATTVIRGVMLANHTSGRPCKGNATITVFFRPREEVWNQTQGWQQPYRSGMLTNRNPNMGPPEYKPVADIPVMDYYMYLQYDYWFVEYYDGRIDFEFPRERLDALARRAGEYATLVDSSIYFWINATDWYSGLNRTGWAGTIIVSSDVKLKWVGEPIRTFKPREEISSTTSGGTQSSPQTRKPVNGIVEFETYLGASAQTLKLFATYNNNQRTMIELRASRYFSPSNSYITIMTSTDHPKVNEYMIFHVKTSMFVPRMYYQVVAQGNIIIGDELEMTSKQKTFAVALSREMIPTARIVVYYMRQPEEIISDVLNFFVDGTRQNQVTLGINQGKDFSRDTVEFNAAADPGSYVAFSGMLLDLYNRGMNDGITENALIDELATYDEPANSTYRHLWRISDTEYEYKFFHGTDYGIDANTSFHHAGLIVLTDAYLVRVRNGDQCLEINDQYPCFTGEASCYSSADRCDGDFDCPDGADEYGCGEENIGMKHLSAMDRVSRVMRFYDNSSWAWQEIFVKPDGRVDFRVDVPKYPLSWVINGLSVSREVGLGIMTRPVRYDAARYMYIQVEHPETIVRGEQLGVRVTVFNYWYEDDYLEVLITMHGSDNYEFVTVEELGWVFSYRPNTHKGDHQTIVFLEPGESKDIYMPIVPAQSLIKGQLTFHVSATCFMERDEYTGNITVIPDGVINYYHTPYLVDLIRFASIQVPDFDVPVPEQFVVPEVREHLYVPGSPAAIPSLFGDVVTPGFFEDYLNAENVLLRPYGGGEMITFNFAYNLLTLKFMKASQQLTDDRLMMSLEKMNIALQRVLGYMNGTEGSFHMFRDDPVGSPWLTAFVVKTMQQARFGEWERDLFIPVELINKMVLYLCSKQNKTTGAWDPDHTHTIYDRKMGSYENIKNNLMYAHPVPLTAYILISLHATKDASEDALACSDTAKARAANYLAGQVNVIPREEVFHLAITAYALSLSQEKAKPAFERLWSWVRNDSEELYFADQKVPENPSEILNNVRFLHPRQELMNDGYAVQSTAYALMALINNNGNKNHRDSLMRWLNTMRNSIGGFASSQDTLIAMDALYQFTQVDPNRNVFDLMFRIESTATPTWVKEHFLKKDDYTTLYLDSIPIVWGMVKVTAQGTGRALMQLTTTVNVEYPHLLKTPQLTDMDDRDSDPIQFFDLMIDKLQWHGRNFSVMEMWPCARWIYTERSLTSGLSVLEIDIPTGFIVMNDTLRDYVRSNIVPNLKRAEFYGRKVVFYFSYLDESYTCVHFRADRWYPVANATIQHRMRVYDYYEPGMHNTTMYTTYNLFTLNICYVCGSYQCPYCPYFNVATAIKATITLLCLVMGVMLQRYILRS</sequence>
<feature type="domain" description="Alpha-2-macroglobulin bait region" evidence="6">
    <location>
        <begin position="486"/>
        <end position="617"/>
    </location>
</feature>
<dbReference type="SUPFAM" id="SSF57424">
    <property type="entry name" value="LDL receptor-like module"/>
    <property type="match status" value="1"/>
</dbReference>
<dbReference type="Gene3D" id="1.50.10.20">
    <property type="match status" value="1"/>
</dbReference>
<dbReference type="InterPro" id="IPR050473">
    <property type="entry name" value="A2M/Complement_sys"/>
</dbReference>
<feature type="region of interest" description="Disordered" evidence="3">
    <location>
        <begin position="419"/>
        <end position="438"/>
    </location>
</feature>
<feature type="domain" description="Alpha-macroglobulin receptor-binding" evidence="8">
    <location>
        <begin position="1456"/>
        <end position="1547"/>
    </location>
</feature>
<evidence type="ECO:0000256" key="3">
    <source>
        <dbReference type="SAM" id="MobiDB-lite"/>
    </source>
</evidence>
<comment type="caution">
    <text evidence="2">Lacks conserved residue(s) required for the propagation of feature annotation.</text>
</comment>
<dbReference type="Gene3D" id="2.60.40.1930">
    <property type="match status" value="2"/>
</dbReference>
<dbReference type="SUPFAM" id="SSF49410">
    <property type="entry name" value="Alpha-macroglobulin receptor domain"/>
    <property type="match status" value="1"/>
</dbReference>